<accession>A0ABQ1E5H4</accession>
<dbReference type="NCBIfam" id="TIGR01451">
    <property type="entry name" value="B_ant_repeat"/>
    <property type="match status" value="1"/>
</dbReference>
<dbReference type="RefSeq" id="WP_206867995.1">
    <property type="nucleotide sequence ID" value="NZ_BMBA01000001.1"/>
</dbReference>
<dbReference type="EMBL" id="BMBA01000001">
    <property type="protein sequence ID" value="GFZ30002.1"/>
    <property type="molecule type" value="Genomic_DNA"/>
</dbReference>
<organism evidence="1 2">
    <name type="scientific">Clostridium zeae</name>
    <dbReference type="NCBI Taxonomy" id="2759022"/>
    <lineage>
        <taxon>Bacteria</taxon>
        <taxon>Bacillati</taxon>
        <taxon>Bacillota</taxon>
        <taxon>Clostridia</taxon>
        <taxon>Eubacteriales</taxon>
        <taxon>Clostridiaceae</taxon>
        <taxon>Clostridium</taxon>
    </lineage>
</organism>
<dbReference type="InterPro" id="IPR047589">
    <property type="entry name" value="DUF11_rpt"/>
</dbReference>
<evidence type="ECO:0000313" key="2">
    <source>
        <dbReference type="Proteomes" id="UP000663802"/>
    </source>
</evidence>
<comment type="caution">
    <text evidence="1">The sequence shown here is derived from an EMBL/GenBank/DDBJ whole genome shotgun (WGS) entry which is preliminary data.</text>
</comment>
<evidence type="ECO:0000313" key="1">
    <source>
        <dbReference type="EMBL" id="GFZ30002.1"/>
    </source>
</evidence>
<gene>
    <name evidence="1" type="ORF">CSC2_05280</name>
</gene>
<proteinExistence type="predicted"/>
<reference evidence="1 2" key="1">
    <citation type="journal article" date="2021" name="Int. J. Syst. Evol. Microbiol.">
        <title>Clostridium zeae sp. nov., isolated from corn silage.</title>
        <authorList>
            <person name="Kobayashi H."/>
            <person name="Tanizawa Y."/>
            <person name="Yagura M."/>
            <person name="Sakamoto M."/>
            <person name="Ohkuma M."/>
            <person name="Tohno M."/>
        </authorList>
    </citation>
    <scope>NUCLEOTIDE SEQUENCE [LARGE SCALE GENOMIC DNA]</scope>
    <source>
        <strain evidence="1 2">CSC2</strain>
    </source>
</reference>
<sequence>MEVVNICRADFDYKLRPRGHRIKKTVVSNVVCTKIIDKVLDLTICVNKSEAVVFDLLTYTVTIKNISNKLIENITFIDHKSFLTSFVVNTLYVNNKSIPCTFPEEGLYLGDLHPCDEILVNFQMLINEDSSCKNVYNFFEIAYDYLFNIELPPTRIILKSDIATTYIKAIFKQFDILSILNLPFKDNQLIDDIDITEDISLSIKKLVSTPIISVASSPLTKCLRLILIGNIDYTLFCIVDKLNKTSKMNFYSDDFIDSFIVSVLVPESMNLLNLEEINNIKFHVDNFQKVILENNRLLIQSLILLEIH</sequence>
<keyword evidence="2" id="KW-1185">Reference proteome</keyword>
<protein>
    <recommendedName>
        <fullName evidence="3">DUF11 domain-containing protein</fullName>
    </recommendedName>
</protein>
<name>A0ABQ1E5H4_9CLOT</name>
<evidence type="ECO:0008006" key="3">
    <source>
        <dbReference type="Google" id="ProtNLM"/>
    </source>
</evidence>
<dbReference type="Proteomes" id="UP000663802">
    <property type="component" value="Unassembled WGS sequence"/>
</dbReference>